<gene>
    <name evidence="1" type="ORF">GEV02_20630</name>
</gene>
<keyword evidence="2" id="KW-1185">Reference proteome</keyword>
<dbReference type="AlphaFoldDB" id="A0A6A7N6Q9"/>
<dbReference type="RefSeq" id="WP_152839861.1">
    <property type="nucleotide sequence ID" value="NZ_WHUG01000009.1"/>
</dbReference>
<reference evidence="1 2" key="1">
    <citation type="submission" date="2019-10" db="EMBL/GenBank/DDBJ databases">
        <title>Two novel species isolated from a subtropical stream in China.</title>
        <authorList>
            <person name="Lu H."/>
        </authorList>
    </citation>
    <scope>NUCLEOTIDE SEQUENCE [LARGE SCALE GENOMIC DNA]</scope>
    <source>
        <strain evidence="1 2">FT29W</strain>
    </source>
</reference>
<evidence type="ECO:0000313" key="2">
    <source>
        <dbReference type="Proteomes" id="UP000440498"/>
    </source>
</evidence>
<sequence>MKSAFEVILDDNAFPPKDVHTRHVNGSAVFTSMQKLDLLAKIAAALEAAGRGDTAPGDGLLNDLARQFAYLDNSELNGVQV</sequence>
<evidence type="ECO:0000313" key="1">
    <source>
        <dbReference type="EMBL" id="MQA40562.1"/>
    </source>
</evidence>
<protein>
    <submittedName>
        <fullName evidence="1">Uncharacterized protein</fullName>
    </submittedName>
</protein>
<proteinExistence type="predicted"/>
<comment type="caution">
    <text evidence="1">The sequence shown here is derived from an EMBL/GenBank/DDBJ whole genome shotgun (WGS) entry which is preliminary data.</text>
</comment>
<organism evidence="1 2">
    <name type="scientific">Rugamonas aquatica</name>
    <dbReference type="NCBI Taxonomy" id="2743357"/>
    <lineage>
        <taxon>Bacteria</taxon>
        <taxon>Pseudomonadati</taxon>
        <taxon>Pseudomonadota</taxon>
        <taxon>Betaproteobacteria</taxon>
        <taxon>Burkholderiales</taxon>
        <taxon>Oxalobacteraceae</taxon>
        <taxon>Telluria group</taxon>
        <taxon>Rugamonas</taxon>
    </lineage>
</organism>
<accession>A0A6A7N6Q9</accession>
<dbReference type="EMBL" id="WHUG01000009">
    <property type="protein sequence ID" value="MQA40562.1"/>
    <property type="molecule type" value="Genomic_DNA"/>
</dbReference>
<dbReference type="Proteomes" id="UP000440498">
    <property type="component" value="Unassembled WGS sequence"/>
</dbReference>
<name>A0A6A7N6Q9_9BURK</name>